<dbReference type="Proteomes" id="UP001281761">
    <property type="component" value="Unassembled WGS sequence"/>
</dbReference>
<reference evidence="1 2" key="1">
    <citation type="journal article" date="2022" name="bioRxiv">
        <title>Genomics of Preaxostyla Flagellates Illuminates Evolutionary Transitions and the Path Towards Mitochondrial Loss.</title>
        <authorList>
            <person name="Novak L.V.F."/>
            <person name="Treitli S.C."/>
            <person name="Pyrih J."/>
            <person name="Halakuc P."/>
            <person name="Pipaliya S.V."/>
            <person name="Vacek V."/>
            <person name="Brzon O."/>
            <person name="Soukal P."/>
            <person name="Eme L."/>
            <person name="Dacks J.B."/>
            <person name="Karnkowska A."/>
            <person name="Elias M."/>
            <person name="Hampl V."/>
        </authorList>
    </citation>
    <scope>NUCLEOTIDE SEQUENCE [LARGE SCALE GENOMIC DNA]</scope>
    <source>
        <strain evidence="1">NAU3</strain>
        <tissue evidence="1">Gut</tissue>
    </source>
</reference>
<accession>A0ABQ9WPR4</accession>
<dbReference type="EMBL" id="JARBJD010000544">
    <property type="protein sequence ID" value="KAK2941124.1"/>
    <property type="molecule type" value="Genomic_DNA"/>
</dbReference>
<evidence type="ECO:0000313" key="2">
    <source>
        <dbReference type="Proteomes" id="UP001281761"/>
    </source>
</evidence>
<organism evidence="1 2">
    <name type="scientific">Blattamonas nauphoetae</name>
    <dbReference type="NCBI Taxonomy" id="2049346"/>
    <lineage>
        <taxon>Eukaryota</taxon>
        <taxon>Metamonada</taxon>
        <taxon>Preaxostyla</taxon>
        <taxon>Oxymonadida</taxon>
        <taxon>Blattamonas</taxon>
    </lineage>
</organism>
<protein>
    <submittedName>
        <fullName evidence="1">Uncharacterized protein</fullName>
    </submittedName>
</protein>
<evidence type="ECO:0000313" key="1">
    <source>
        <dbReference type="EMBL" id="KAK2941124.1"/>
    </source>
</evidence>
<gene>
    <name evidence="1" type="ORF">BLNAU_23946</name>
</gene>
<name>A0ABQ9WPR4_9EUKA</name>
<keyword evidence="2" id="KW-1185">Reference proteome</keyword>
<sequence>MATLTLSLASWQAQFHSGELQESTAVRDCRKSQKFPFYLKPKAGAMDISLPLTMSIHCAAARSQQIEINSIRKFNPTHFDSVGGRSSNFGRIIFGLDDVSMTLSSSTVHSVTQTADG</sequence>
<proteinExistence type="predicted"/>
<comment type="caution">
    <text evidence="1">The sequence shown here is derived from an EMBL/GenBank/DDBJ whole genome shotgun (WGS) entry which is preliminary data.</text>
</comment>